<dbReference type="PANTHER" id="PTHR37244:SF1">
    <property type="entry name" value="NADP-SPECIFIC GLUTAMATE DEHYDROGENASE"/>
    <property type="match status" value="1"/>
</dbReference>
<dbReference type="OMA" id="RWAMEMG"/>
<dbReference type="STRING" id="3469.A0A4Y7JS94"/>
<evidence type="ECO:0000256" key="1">
    <source>
        <dbReference type="SAM" id="Coils"/>
    </source>
</evidence>
<keyword evidence="2" id="KW-0472">Membrane</keyword>
<dbReference type="AlphaFoldDB" id="A0A4Y7JS94"/>
<evidence type="ECO:0000256" key="2">
    <source>
        <dbReference type="SAM" id="Phobius"/>
    </source>
</evidence>
<proteinExistence type="predicted"/>
<sequence>MCRVTENQGFYQSERDRLKIKAFYLRLSVSKVKKNQLPESLTLLYLPRINESPLDINEIKIRSDSSGFITLYRMRSEEEKKKRIMMMKAEEEIEEEQEVIYASREKVRVSEGVRFEVYSREDKILKGVYRKDIYDDWKLETKCVLENDPSGFKISEAEIFVSGDGNVSINEKIEIVIKRRRKNNKRRCFKVLEEIPEDREEGEEKEENESDGSCCCCCGGDEMIGSDSDDGDFSEKSETDDEVTWAVDVGIWVMCLGVGYLVSKASSRTLRRRRMMFR</sequence>
<keyword evidence="4" id="KW-1185">Reference proteome</keyword>
<gene>
    <name evidence="3" type="ORF">C5167_024548</name>
</gene>
<accession>A0A4Y7JS94</accession>
<keyword evidence="2" id="KW-1133">Transmembrane helix</keyword>
<dbReference type="PANTHER" id="PTHR37244">
    <property type="entry name" value="NADP-SPECIFIC GLUTAMATE DEHYDROGENASE"/>
    <property type="match status" value="1"/>
</dbReference>
<organism evidence="3 4">
    <name type="scientific">Papaver somniferum</name>
    <name type="common">Opium poppy</name>
    <dbReference type="NCBI Taxonomy" id="3469"/>
    <lineage>
        <taxon>Eukaryota</taxon>
        <taxon>Viridiplantae</taxon>
        <taxon>Streptophyta</taxon>
        <taxon>Embryophyta</taxon>
        <taxon>Tracheophyta</taxon>
        <taxon>Spermatophyta</taxon>
        <taxon>Magnoliopsida</taxon>
        <taxon>Ranunculales</taxon>
        <taxon>Papaveraceae</taxon>
        <taxon>Papaveroideae</taxon>
        <taxon>Papaver</taxon>
    </lineage>
</organism>
<feature type="coiled-coil region" evidence="1">
    <location>
        <begin position="79"/>
        <end position="106"/>
    </location>
</feature>
<dbReference type="EMBL" id="CM010719">
    <property type="protein sequence ID" value="RZC62811.1"/>
    <property type="molecule type" value="Genomic_DNA"/>
</dbReference>
<dbReference type="Proteomes" id="UP000316621">
    <property type="component" value="Chromosome 5"/>
</dbReference>
<protein>
    <submittedName>
        <fullName evidence="3">Uncharacterized protein</fullName>
    </submittedName>
</protein>
<feature type="transmembrane region" description="Helical" evidence="2">
    <location>
        <begin position="243"/>
        <end position="263"/>
    </location>
</feature>
<name>A0A4Y7JS94_PAPSO</name>
<evidence type="ECO:0000313" key="3">
    <source>
        <dbReference type="EMBL" id="RZC62811.1"/>
    </source>
</evidence>
<keyword evidence="2" id="KW-0812">Transmembrane</keyword>
<evidence type="ECO:0000313" key="4">
    <source>
        <dbReference type="Proteomes" id="UP000316621"/>
    </source>
</evidence>
<reference evidence="3 4" key="1">
    <citation type="journal article" date="2018" name="Science">
        <title>The opium poppy genome and morphinan production.</title>
        <authorList>
            <person name="Guo L."/>
            <person name="Winzer T."/>
            <person name="Yang X."/>
            <person name="Li Y."/>
            <person name="Ning Z."/>
            <person name="He Z."/>
            <person name="Teodor R."/>
            <person name="Lu Y."/>
            <person name="Bowser T.A."/>
            <person name="Graham I.A."/>
            <person name="Ye K."/>
        </authorList>
    </citation>
    <scope>NUCLEOTIDE SEQUENCE [LARGE SCALE GENOMIC DNA]</scope>
    <source>
        <strain evidence="4">cv. HN1</strain>
        <tissue evidence="3">Leaves</tissue>
    </source>
</reference>
<keyword evidence="1" id="KW-0175">Coiled coil</keyword>
<dbReference type="Gramene" id="RZC62811">
    <property type="protein sequence ID" value="RZC62811"/>
    <property type="gene ID" value="C5167_024548"/>
</dbReference>